<evidence type="ECO:0000313" key="1">
    <source>
        <dbReference type="EMBL" id="CEK89863.1"/>
    </source>
</evidence>
<dbReference type="AlphaFoldDB" id="A0A0B7BA08"/>
<protein>
    <submittedName>
        <fullName evidence="1">Uncharacterized protein</fullName>
    </submittedName>
</protein>
<sequence length="53" mass="5712">MPGQLIKVLCNGHGTSTRKLNARQLDTGISVGKHQTCQKIADKRTPIPITSVV</sequence>
<name>A0A0B7BA08_9EUPU</name>
<accession>A0A0B7BA08</accession>
<reference evidence="1" key="1">
    <citation type="submission" date="2014-12" db="EMBL/GenBank/DDBJ databases">
        <title>Insight into the proteome of Arion vulgaris.</title>
        <authorList>
            <person name="Aradska J."/>
            <person name="Bulat T."/>
            <person name="Smidak R."/>
            <person name="Sarate P."/>
            <person name="Gangsoo J."/>
            <person name="Sialana F."/>
            <person name="Bilban M."/>
            <person name="Lubec G."/>
        </authorList>
    </citation>
    <scope>NUCLEOTIDE SEQUENCE</scope>
    <source>
        <tissue evidence="1">Skin</tissue>
    </source>
</reference>
<organism evidence="1">
    <name type="scientific">Arion vulgaris</name>
    <dbReference type="NCBI Taxonomy" id="1028688"/>
    <lineage>
        <taxon>Eukaryota</taxon>
        <taxon>Metazoa</taxon>
        <taxon>Spiralia</taxon>
        <taxon>Lophotrochozoa</taxon>
        <taxon>Mollusca</taxon>
        <taxon>Gastropoda</taxon>
        <taxon>Heterobranchia</taxon>
        <taxon>Euthyneura</taxon>
        <taxon>Panpulmonata</taxon>
        <taxon>Eupulmonata</taxon>
        <taxon>Stylommatophora</taxon>
        <taxon>Helicina</taxon>
        <taxon>Arionoidea</taxon>
        <taxon>Arionidae</taxon>
        <taxon>Arion</taxon>
    </lineage>
</organism>
<gene>
    <name evidence="1" type="primary">ORF173443</name>
</gene>
<dbReference type="EMBL" id="HACG01042998">
    <property type="protein sequence ID" value="CEK89863.1"/>
    <property type="molecule type" value="Transcribed_RNA"/>
</dbReference>
<proteinExistence type="predicted"/>